<dbReference type="RefSeq" id="WP_108213221.1">
    <property type="nucleotide sequence ID" value="NZ_QBKI01000010.1"/>
</dbReference>
<dbReference type="Proteomes" id="UP000244225">
    <property type="component" value="Unassembled WGS sequence"/>
</dbReference>
<proteinExistence type="predicted"/>
<dbReference type="Gene3D" id="3.40.50.300">
    <property type="entry name" value="P-loop containing nucleotide triphosphate hydrolases"/>
    <property type="match status" value="1"/>
</dbReference>
<dbReference type="OrthoDB" id="890448at2"/>
<gene>
    <name evidence="1" type="ORF">C8N40_110132</name>
</gene>
<accession>A0A2T5YDS3</accession>
<dbReference type="PANTHER" id="PTHR23155:SF1205">
    <property type="entry name" value="DISEASE RESISTANCE PROTEIN RPM1"/>
    <property type="match status" value="1"/>
</dbReference>
<dbReference type="GO" id="GO:0043531">
    <property type="term" value="F:ADP binding"/>
    <property type="evidence" value="ECO:0007669"/>
    <property type="project" value="InterPro"/>
</dbReference>
<keyword evidence="2" id="KW-1185">Reference proteome</keyword>
<dbReference type="SUPFAM" id="SSF52540">
    <property type="entry name" value="P-loop containing nucleoside triphosphate hydrolases"/>
    <property type="match status" value="1"/>
</dbReference>
<dbReference type="InterPro" id="IPR044974">
    <property type="entry name" value="Disease_R_plants"/>
</dbReference>
<dbReference type="EMBL" id="QBKI01000010">
    <property type="protein sequence ID" value="PTX14703.1"/>
    <property type="molecule type" value="Genomic_DNA"/>
</dbReference>
<evidence type="ECO:0000313" key="1">
    <source>
        <dbReference type="EMBL" id="PTX14703.1"/>
    </source>
</evidence>
<dbReference type="PANTHER" id="PTHR23155">
    <property type="entry name" value="DISEASE RESISTANCE PROTEIN RP"/>
    <property type="match status" value="1"/>
</dbReference>
<evidence type="ECO:0000313" key="2">
    <source>
        <dbReference type="Proteomes" id="UP000244225"/>
    </source>
</evidence>
<name>A0A2T5YDS3_9BACT</name>
<dbReference type="GO" id="GO:0098542">
    <property type="term" value="P:defense response to other organism"/>
    <property type="evidence" value="ECO:0007669"/>
    <property type="project" value="TreeGrafter"/>
</dbReference>
<dbReference type="InterPro" id="IPR027417">
    <property type="entry name" value="P-loop_NTPase"/>
</dbReference>
<reference evidence="1 2" key="1">
    <citation type="submission" date="2018-04" db="EMBL/GenBank/DDBJ databases">
        <title>Genomic Encyclopedia of Archaeal and Bacterial Type Strains, Phase II (KMG-II): from individual species to whole genera.</title>
        <authorList>
            <person name="Goeker M."/>
        </authorList>
    </citation>
    <scope>NUCLEOTIDE SEQUENCE [LARGE SCALE GENOMIC DNA]</scope>
    <source>
        <strain evidence="1 2">DSM 100162</strain>
    </source>
</reference>
<dbReference type="AlphaFoldDB" id="A0A2T5YDS3"/>
<organism evidence="1 2">
    <name type="scientific">Pontibacter mucosus</name>
    <dbReference type="NCBI Taxonomy" id="1649266"/>
    <lineage>
        <taxon>Bacteria</taxon>
        <taxon>Pseudomonadati</taxon>
        <taxon>Bacteroidota</taxon>
        <taxon>Cytophagia</taxon>
        <taxon>Cytophagales</taxon>
        <taxon>Hymenobacteraceae</taxon>
        <taxon>Pontibacter</taxon>
    </lineage>
</organism>
<comment type="caution">
    <text evidence="1">The sequence shown here is derived from an EMBL/GenBank/DDBJ whole genome shotgun (WGS) entry which is preliminary data.</text>
</comment>
<sequence length="901" mass="104686">MNYILSQVDKKINFLKSVGQKSELRVHYQSKFEFILTYILAYLWNKNLDRIGLNDTEYIVNSILKPSIGTTVSIIRKLDVDNEFFGNKKLKVLNKFIDNYPNFRNEKIGHGFSFDDDIDNYLDFFDSFFEIIESQNINVIFEEVDLVKITKEEIDVYRGISYKPDGSTYLAWTCPKAIGEFNVDDVYIYLKSNCYIRISPFVLIENESEFYSFCSIEEKLTGRTKYNKLLKTLFITADVPEFEKLSISTDGTKRKSANGTVVNLFENNFKKYIDVGITKRITDFLEKNRSSVFATIWGHGGVGKTASIQRVCEILCNQERKLFDYIIFLSAKDRFYNYYQGKINPINDGISSLEDIVSKINKIIFDTPVFELDPIVNYSGKLLIIIDDFETFTKGEKSRIMSFIKKLDINHHKVVLTTRAATLITGEEIQTKELSEEESITFLREAVKNEIPSFNIEQLQKELKSVETRKKVFEITSGRPLFILQLGIFAAQKGTLTDALNIEIKSTKEAINFLYDRIYDYLSNDAKNMFLAVSLLVDENDLTGLLSNLKFIVSKEEKDEEFQSSLNELVKLKIIVLEDKDLFKVYSPEIYKLMKAYYLNKGAEYDGNITNRFNLINSEKNSPTEVALLENADASRLLDTESEVENKYRYILNREKTPYHIKLTALFNFASYLISHKNKIEKAIKLYQDYYQIFRKDSTYVQNFATCYWAGPNKDSKYKAVKIIQDYLSVKPKINQETYLELLGILTTYKAIIVVSERDELKGKLKFGEITKVNYNYLYKEQKERLIEIFKFPGKSLYYKIKDIDLMTLSPSCRNYVLDGLTHFVEIAIRNNRMDIGREVCKKIFDEMPYNYQDPFIFKYNKIESIVNQDKSESIINDKLTITSDLGLKLKAALSTPKDSQ</sequence>
<protein>
    <submittedName>
        <fullName evidence="1">NB-ARC domain-containing protein</fullName>
    </submittedName>
</protein>